<evidence type="ECO:0000256" key="1">
    <source>
        <dbReference type="SAM" id="Phobius"/>
    </source>
</evidence>
<proteinExistence type="predicted"/>
<comment type="caution">
    <text evidence="2">The sequence shown here is derived from an EMBL/GenBank/DDBJ whole genome shotgun (WGS) entry which is preliminary data.</text>
</comment>
<keyword evidence="1" id="KW-0812">Transmembrane</keyword>
<gene>
    <name evidence="2" type="ORF">F0U44_05680</name>
</gene>
<keyword evidence="1" id="KW-0472">Membrane</keyword>
<dbReference type="InterPro" id="IPR025238">
    <property type="entry name" value="DUF4184"/>
</dbReference>
<sequence length="247" mass="26680">MPMTLAHPMAVLPLRGLGLPATAMVVGSMVPDIPVFLNWYGTYQLSHSLLGIVTWDLVVATIVTFLWFVAVRDAAVDLAPTRIRERLVPHVCVTRTEWLLTPVAAAVGSATHVLWDSFTHVGRWGPRHIEWLAVEHHGLLGLKWAQYTSGVVGLTVVTVVVVLHLRSLAPLPGPRPRPVLPPVVLPLVIVGALIAGTVAAIRKTSFGFRDMAFDGVVHSLIALVVLGALACVAWHVTRALDSVESRP</sequence>
<dbReference type="Proteomes" id="UP000325003">
    <property type="component" value="Unassembled WGS sequence"/>
</dbReference>
<evidence type="ECO:0000313" key="3">
    <source>
        <dbReference type="Proteomes" id="UP000325003"/>
    </source>
</evidence>
<feature type="transmembrane region" description="Helical" evidence="1">
    <location>
        <begin position="213"/>
        <end position="237"/>
    </location>
</feature>
<dbReference type="Pfam" id="PF13803">
    <property type="entry name" value="DUF4184"/>
    <property type="match status" value="1"/>
</dbReference>
<keyword evidence="1" id="KW-1133">Transmembrane helix</keyword>
<feature type="transmembrane region" description="Helical" evidence="1">
    <location>
        <begin position="183"/>
        <end position="201"/>
    </location>
</feature>
<feature type="transmembrane region" description="Helical" evidence="1">
    <location>
        <begin position="47"/>
        <end position="70"/>
    </location>
</feature>
<dbReference type="EMBL" id="VUJV01000001">
    <property type="protein sequence ID" value="KAA1421761.1"/>
    <property type="molecule type" value="Genomic_DNA"/>
</dbReference>
<feature type="transmembrane region" description="Helical" evidence="1">
    <location>
        <begin position="144"/>
        <end position="163"/>
    </location>
</feature>
<reference evidence="2 3" key="1">
    <citation type="submission" date="2019-09" db="EMBL/GenBank/DDBJ databases">
        <title>Nocardioides panacisoli sp. nov., isolated from the soil of a ginseng field.</title>
        <authorList>
            <person name="Cho C."/>
        </authorList>
    </citation>
    <scope>NUCLEOTIDE SEQUENCE [LARGE SCALE GENOMIC DNA]</scope>
    <source>
        <strain evidence="2 3">BN130099</strain>
    </source>
</reference>
<keyword evidence="3" id="KW-1185">Reference proteome</keyword>
<organism evidence="2 3">
    <name type="scientific">Nocardioides humilatus</name>
    <dbReference type="NCBI Taxonomy" id="2607660"/>
    <lineage>
        <taxon>Bacteria</taxon>
        <taxon>Bacillati</taxon>
        <taxon>Actinomycetota</taxon>
        <taxon>Actinomycetes</taxon>
        <taxon>Propionibacteriales</taxon>
        <taxon>Nocardioidaceae</taxon>
        <taxon>Nocardioides</taxon>
    </lineage>
</organism>
<dbReference type="AlphaFoldDB" id="A0A5B1LM49"/>
<reference evidence="2 3" key="2">
    <citation type="submission" date="2019-09" db="EMBL/GenBank/DDBJ databases">
        <authorList>
            <person name="Jin C."/>
        </authorList>
    </citation>
    <scope>NUCLEOTIDE SEQUENCE [LARGE SCALE GENOMIC DNA]</scope>
    <source>
        <strain evidence="2 3">BN130099</strain>
    </source>
</reference>
<name>A0A5B1LM49_9ACTN</name>
<accession>A0A5B1LM49</accession>
<evidence type="ECO:0000313" key="2">
    <source>
        <dbReference type="EMBL" id="KAA1421761.1"/>
    </source>
</evidence>
<protein>
    <submittedName>
        <fullName evidence="2">DUF4184 family protein</fullName>
    </submittedName>
</protein>